<evidence type="ECO:0000313" key="2">
    <source>
        <dbReference type="Proteomes" id="UP001372338"/>
    </source>
</evidence>
<dbReference type="Proteomes" id="UP001372338">
    <property type="component" value="Unassembled WGS sequence"/>
</dbReference>
<accession>A0AAN9HU44</accession>
<dbReference type="EMBL" id="JAYWIO010000007">
    <property type="protein sequence ID" value="KAK7250838.1"/>
    <property type="molecule type" value="Genomic_DNA"/>
</dbReference>
<sequence>MTRFDKAVRGMTLWERSTPDPPPGKLELFTFENNSLLEMLMNNTGDHIHKQVIDKGIIPILVKIAKKKICL</sequence>
<comment type="caution">
    <text evidence="1">The sequence shown here is derived from an EMBL/GenBank/DDBJ whole genome shotgun (WGS) entry which is preliminary data.</text>
</comment>
<dbReference type="Gene3D" id="1.25.40.90">
    <property type="match status" value="1"/>
</dbReference>
<organism evidence="1 2">
    <name type="scientific">Crotalaria pallida</name>
    <name type="common">Smooth rattlebox</name>
    <name type="synonym">Crotalaria striata</name>
    <dbReference type="NCBI Taxonomy" id="3830"/>
    <lineage>
        <taxon>Eukaryota</taxon>
        <taxon>Viridiplantae</taxon>
        <taxon>Streptophyta</taxon>
        <taxon>Embryophyta</taxon>
        <taxon>Tracheophyta</taxon>
        <taxon>Spermatophyta</taxon>
        <taxon>Magnoliopsida</taxon>
        <taxon>eudicotyledons</taxon>
        <taxon>Gunneridae</taxon>
        <taxon>Pentapetalae</taxon>
        <taxon>rosids</taxon>
        <taxon>fabids</taxon>
        <taxon>Fabales</taxon>
        <taxon>Fabaceae</taxon>
        <taxon>Papilionoideae</taxon>
        <taxon>50 kb inversion clade</taxon>
        <taxon>genistoids sensu lato</taxon>
        <taxon>core genistoids</taxon>
        <taxon>Crotalarieae</taxon>
        <taxon>Crotalaria</taxon>
    </lineage>
</organism>
<evidence type="ECO:0000313" key="1">
    <source>
        <dbReference type="EMBL" id="KAK7250838.1"/>
    </source>
</evidence>
<dbReference type="InterPro" id="IPR008942">
    <property type="entry name" value="ENTH_VHS"/>
</dbReference>
<gene>
    <name evidence="1" type="ORF">RIF29_33556</name>
</gene>
<proteinExistence type="predicted"/>
<dbReference type="SUPFAM" id="SSF48464">
    <property type="entry name" value="ENTH/VHS domain"/>
    <property type="match status" value="1"/>
</dbReference>
<reference evidence="1 2" key="1">
    <citation type="submission" date="2024-01" db="EMBL/GenBank/DDBJ databases">
        <title>The genomes of 5 underutilized Papilionoideae crops provide insights into root nodulation and disease resistanc.</title>
        <authorList>
            <person name="Yuan L."/>
        </authorList>
    </citation>
    <scope>NUCLEOTIDE SEQUENCE [LARGE SCALE GENOMIC DNA]</scope>
    <source>
        <strain evidence="1">ZHUSHIDOU_FW_LH</strain>
        <tissue evidence="1">Leaf</tissue>
    </source>
</reference>
<protein>
    <submittedName>
        <fullName evidence="1">Uncharacterized protein</fullName>
    </submittedName>
</protein>
<keyword evidence="2" id="KW-1185">Reference proteome</keyword>
<name>A0AAN9HU44_CROPI</name>
<dbReference type="AlphaFoldDB" id="A0AAN9HU44"/>